<sequence>MRLKIDSNWIFIPLLLLLIGASVSDNQAVQNTEITSNNLSIMSGNSGGTYYYIAAGQAKLLSEKLEGINVTTQSTSGSPVENMTLVEQNPSNLGIVTIDGFYYAENGEKQRGFQTPMKELRVIQVGHTAYLYGLSLKGMGVEHYSDLCGKKVSVPPVGSTTYYMALAVAKSYGCTEKNSTIIPMSPGEQADALKDGTIDVAFMAGGIPQATVTDLDYSSEVVYLSVDDEKTKELRETYPFWHPVVIDAGTYSGQKEDMTCLSVNTLLACNAKLDAELAYQITKILNEGTQELAKIHSSGAEWSFDMTKLFLDSDILKFHEGAIRYYSELMGGKVE</sequence>
<dbReference type="InterPro" id="IPR011852">
    <property type="entry name" value="TRAP_TAXI"/>
</dbReference>
<dbReference type="RefSeq" id="WP_154470768.1">
    <property type="nucleotide sequence ID" value="NZ_VUMD01000001.1"/>
</dbReference>
<dbReference type="EMBL" id="VUMD01000001">
    <property type="protein sequence ID" value="MSS35372.1"/>
    <property type="molecule type" value="Genomic_DNA"/>
</dbReference>
<dbReference type="Pfam" id="PF16868">
    <property type="entry name" value="NMT1_3"/>
    <property type="match status" value="1"/>
</dbReference>
<keyword evidence="2" id="KW-1185">Reference proteome</keyword>
<dbReference type="PANTHER" id="PTHR42941">
    <property type="entry name" value="SLL1037 PROTEIN"/>
    <property type="match status" value="1"/>
</dbReference>
<comment type="caution">
    <text evidence="1">The sequence shown here is derived from an EMBL/GenBank/DDBJ whole genome shotgun (WGS) entry which is preliminary data.</text>
</comment>
<gene>
    <name evidence="1" type="ORF">FYJ39_01915</name>
</gene>
<name>A0A7X2NI92_9CLOT</name>
<dbReference type="NCBIfam" id="TIGR02122">
    <property type="entry name" value="TRAP_TAXI"/>
    <property type="match status" value="1"/>
</dbReference>
<dbReference type="SUPFAM" id="SSF53850">
    <property type="entry name" value="Periplasmic binding protein-like II"/>
    <property type="match status" value="1"/>
</dbReference>
<evidence type="ECO:0000313" key="1">
    <source>
        <dbReference type="EMBL" id="MSS35372.1"/>
    </source>
</evidence>
<dbReference type="CDD" id="cd13520">
    <property type="entry name" value="PBP2_TAXI_TRAP"/>
    <property type="match status" value="1"/>
</dbReference>
<dbReference type="Gene3D" id="3.40.190.10">
    <property type="entry name" value="Periplasmic binding protein-like II"/>
    <property type="match status" value="2"/>
</dbReference>
<organism evidence="1 2">
    <name type="scientific">Clostridium porci</name>
    <dbReference type="NCBI Taxonomy" id="2605778"/>
    <lineage>
        <taxon>Bacteria</taxon>
        <taxon>Bacillati</taxon>
        <taxon>Bacillota</taxon>
        <taxon>Clostridia</taxon>
        <taxon>Eubacteriales</taxon>
        <taxon>Clostridiaceae</taxon>
        <taxon>Clostridium</taxon>
    </lineage>
</organism>
<protein>
    <submittedName>
        <fullName evidence="1">TAXI family TRAP transporter solute-binding subunit</fullName>
    </submittedName>
</protein>
<dbReference type="Proteomes" id="UP000429958">
    <property type="component" value="Unassembled WGS sequence"/>
</dbReference>
<proteinExistence type="predicted"/>
<accession>A0A7X2NI92</accession>
<dbReference type="PANTHER" id="PTHR42941:SF1">
    <property type="entry name" value="SLL1037 PROTEIN"/>
    <property type="match status" value="1"/>
</dbReference>
<reference evidence="1 2" key="1">
    <citation type="submission" date="2019-08" db="EMBL/GenBank/DDBJ databases">
        <title>In-depth cultivation of the pig gut microbiome towards novel bacterial diversity and tailored functional studies.</title>
        <authorList>
            <person name="Wylensek D."/>
            <person name="Hitch T.C.A."/>
            <person name="Clavel T."/>
        </authorList>
    </citation>
    <scope>NUCLEOTIDE SEQUENCE [LARGE SCALE GENOMIC DNA]</scope>
    <source>
        <strain evidence="1 2">WCA-389-WT-23D1</strain>
    </source>
</reference>
<dbReference type="AlphaFoldDB" id="A0A7X2NI92"/>
<evidence type="ECO:0000313" key="2">
    <source>
        <dbReference type="Proteomes" id="UP000429958"/>
    </source>
</evidence>